<dbReference type="SUPFAM" id="SSF53098">
    <property type="entry name" value="Ribonuclease H-like"/>
    <property type="match status" value="1"/>
</dbReference>
<proteinExistence type="predicted"/>
<dbReference type="InterPro" id="IPR036397">
    <property type="entry name" value="RNaseH_sf"/>
</dbReference>
<evidence type="ECO:0000256" key="2">
    <source>
        <dbReference type="ARBA" id="ARBA00022801"/>
    </source>
</evidence>
<keyword evidence="2" id="KW-0378">Hydrolase</keyword>
<dbReference type="PANTHER" id="PTHR30231">
    <property type="entry name" value="DNA POLYMERASE III SUBUNIT EPSILON"/>
    <property type="match status" value="1"/>
</dbReference>
<evidence type="ECO:0000256" key="3">
    <source>
        <dbReference type="ARBA" id="ARBA00022839"/>
    </source>
</evidence>
<dbReference type="InterPro" id="IPR013520">
    <property type="entry name" value="Ribonucl_H"/>
</dbReference>
<comment type="caution">
    <text evidence="5">The sequence shown here is derived from an EMBL/GenBank/DDBJ whole genome shotgun (WGS) entry which is preliminary data.</text>
</comment>
<dbReference type="GO" id="GO:0003677">
    <property type="term" value="F:DNA binding"/>
    <property type="evidence" value="ECO:0007669"/>
    <property type="project" value="InterPro"/>
</dbReference>
<protein>
    <submittedName>
        <fullName evidence="5">3'-5' exonuclease</fullName>
    </submittedName>
</protein>
<gene>
    <name evidence="5" type="ORF">FYJ59_09215</name>
</gene>
<sequence length="248" mass="28732">MYDTYVSIDLETTGLNPKRDRIIEIGAIRVEQGQIVEEFSTFVDPGRKLEERITELTGIRNKDLEDAPQLDEVFPKLLEFMGELPLLGHSILFDYSFLKKAAVDRKITFERSAVDTLQIARKYLQELPHRNLGYLCQYYEIPHHAHRALEDAKATDRLFRKLIELFYREETGGQASTEAVGKSAKNNLFEPQPLHFQVKRDTPATKPQKERLYRLAEQHKITLEVDVEKLTRSEASRLADKILAKYGR</sequence>
<dbReference type="GO" id="GO:0003887">
    <property type="term" value="F:DNA-directed DNA polymerase activity"/>
    <property type="evidence" value="ECO:0007669"/>
    <property type="project" value="InterPro"/>
</dbReference>
<dbReference type="InterPro" id="IPR012337">
    <property type="entry name" value="RNaseH-like_sf"/>
</dbReference>
<dbReference type="GO" id="GO:0008408">
    <property type="term" value="F:3'-5' exonuclease activity"/>
    <property type="evidence" value="ECO:0007669"/>
    <property type="project" value="TreeGrafter"/>
</dbReference>
<dbReference type="RefSeq" id="WP_154496583.1">
    <property type="nucleotide sequence ID" value="NZ_VUMU01000010.1"/>
</dbReference>
<keyword evidence="3 5" id="KW-0269">Exonuclease</keyword>
<dbReference type="FunFam" id="3.30.420.10:FF:000045">
    <property type="entry name" value="3'-5' exonuclease DinG"/>
    <property type="match status" value="1"/>
</dbReference>
<keyword evidence="6" id="KW-1185">Reference proteome</keyword>
<dbReference type="InterPro" id="IPR006054">
    <property type="entry name" value="DnaQ"/>
</dbReference>
<dbReference type="CDD" id="cd06127">
    <property type="entry name" value="DEDDh"/>
    <property type="match status" value="1"/>
</dbReference>
<dbReference type="NCBIfam" id="TIGR00573">
    <property type="entry name" value="dnaq"/>
    <property type="match status" value="1"/>
</dbReference>
<feature type="domain" description="Exonuclease" evidence="4">
    <location>
        <begin position="4"/>
        <end position="168"/>
    </location>
</feature>
<dbReference type="GO" id="GO:0005829">
    <property type="term" value="C:cytosol"/>
    <property type="evidence" value="ECO:0007669"/>
    <property type="project" value="TreeGrafter"/>
</dbReference>
<dbReference type="GO" id="GO:0006260">
    <property type="term" value="P:DNA replication"/>
    <property type="evidence" value="ECO:0007669"/>
    <property type="project" value="InterPro"/>
</dbReference>
<dbReference type="PANTHER" id="PTHR30231:SF4">
    <property type="entry name" value="PROTEIN NEN2"/>
    <property type="match status" value="1"/>
</dbReference>
<dbReference type="EMBL" id="VUMU01000010">
    <property type="protein sequence ID" value="MST58413.1"/>
    <property type="molecule type" value="Genomic_DNA"/>
</dbReference>
<keyword evidence="1" id="KW-0540">Nuclease</keyword>
<evidence type="ECO:0000313" key="5">
    <source>
        <dbReference type="EMBL" id="MST58413.1"/>
    </source>
</evidence>
<dbReference type="Proteomes" id="UP000476055">
    <property type="component" value="Unassembled WGS sequence"/>
</dbReference>
<organism evidence="5 6">
    <name type="scientific">Waltera intestinalis</name>
    <dbReference type="NCBI Taxonomy" id="2606635"/>
    <lineage>
        <taxon>Bacteria</taxon>
        <taxon>Bacillati</taxon>
        <taxon>Bacillota</taxon>
        <taxon>Clostridia</taxon>
        <taxon>Lachnospirales</taxon>
        <taxon>Lachnospiraceae</taxon>
        <taxon>Waltera</taxon>
    </lineage>
</organism>
<dbReference type="SMART" id="SM00479">
    <property type="entry name" value="EXOIII"/>
    <property type="match status" value="1"/>
</dbReference>
<reference evidence="5 6" key="1">
    <citation type="submission" date="2019-08" db="EMBL/GenBank/DDBJ databases">
        <title>In-depth cultivation of the pig gut microbiome towards novel bacterial diversity and tailored functional studies.</title>
        <authorList>
            <person name="Wylensek D."/>
            <person name="Hitch T.C.A."/>
            <person name="Clavel T."/>
        </authorList>
    </citation>
    <scope>NUCLEOTIDE SEQUENCE [LARGE SCALE GENOMIC DNA]</scope>
    <source>
        <strain evidence="5 6">WCA3-601-WT-6H</strain>
    </source>
</reference>
<accession>A0A6L5YK81</accession>
<name>A0A6L5YK81_9FIRM</name>
<dbReference type="Gene3D" id="3.30.420.10">
    <property type="entry name" value="Ribonuclease H-like superfamily/Ribonuclease H"/>
    <property type="match status" value="1"/>
</dbReference>
<evidence type="ECO:0000259" key="4">
    <source>
        <dbReference type="SMART" id="SM00479"/>
    </source>
</evidence>
<evidence type="ECO:0000256" key="1">
    <source>
        <dbReference type="ARBA" id="ARBA00022722"/>
    </source>
</evidence>
<evidence type="ECO:0000313" key="6">
    <source>
        <dbReference type="Proteomes" id="UP000476055"/>
    </source>
</evidence>
<dbReference type="AlphaFoldDB" id="A0A6L5YK81"/>
<dbReference type="Pfam" id="PF00929">
    <property type="entry name" value="RNase_T"/>
    <property type="match status" value="1"/>
</dbReference>